<evidence type="ECO:0000256" key="4">
    <source>
        <dbReference type="ARBA" id="ARBA00022989"/>
    </source>
</evidence>
<keyword evidence="9" id="KW-1185">Reference proteome</keyword>
<accession>A0ABN2DNG2</accession>
<dbReference type="NCBIfam" id="NF038013">
    <property type="entry name" value="AceTr_1"/>
    <property type="match status" value="1"/>
</dbReference>
<feature type="transmembrane region" description="Helical" evidence="7">
    <location>
        <begin position="71"/>
        <end position="93"/>
    </location>
</feature>
<feature type="transmembrane region" description="Helical" evidence="7">
    <location>
        <begin position="125"/>
        <end position="148"/>
    </location>
</feature>
<dbReference type="InterPro" id="IPR000791">
    <property type="entry name" value="Gpr1/Fun34/SatP-like"/>
</dbReference>
<evidence type="ECO:0000313" key="9">
    <source>
        <dbReference type="Proteomes" id="UP001501705"/>
    </source>
</evidence>
<feature type="transmembrane region" description="Helical" evidence="7">
    <location>
        <begin position="99"/>
        <end position="118"/>
    </location>
</feature>
<reference evidence="8 9" key="1">
    <citation type="journal article" date="2019" name="Int. J. Syst. Evol. Microbiol.">
        <title>The Global Catalogue of Microorganisms (GCM) 10K type strain sequencing project: providing services to taxonomists for standard genome sequencing and annotation.</title>
        <authorList>
            <consortium name="The Broad Institute Genomics Platform"/>
            <consortium name="The Broad Institute Genome Sequencing Center for Infectious Disease"/>
            <person name="Wu L."/>
            <person name="Ma J."/>
        </authorList>
    </citation>
    <scope>NUCLEOTIDE SEQUENCE [LARGE SCALE GENOMIC DNA]</scope>
    <source>
        <strain evidence="8 9">JCM 15572</strain>
    </source>
</reference>
<dbReference type="RefSeq" id="WP_344235468.1">
    <property type="nucleotide sequence ID" value="NZ_BAAAPH010000013.1"/>
</dbReference>
<keyword evidence="3 7" id="KW-0812">Transmembrane</keyword>
<dbReference type="Pfam" id="PF01184">
    <property type="entry name" value="Gpr1_Fun34_YaaH"/>
    <property type="match status" value="1"/>
</dbReference>
<evidence type="ECO:0000256" key="2">
    <source>
        <dbReference type="ARBA" id="ARBA00005587"/>
    </source>
</evidence>
<sequence>MSETQKGTAFEATSTPVETTGTAVESPLRQQVDTGVTIADPAPLGLAGFAMTTFVLSVFNANLISNTTLEAVVLPLAAFYGGLGQFMAGMWEFRKGNTFGALAFSSFGAFWLSFAAYVKFVLPGLGANAATATGLFLLAWTIFTAYMTVAAARVSGAVLGVFVFLTLTFLFLTIGALGTAPTMTKVGGWLGLVTAAVAWYASFAGVTNFTWKRTVLPVFPLTPARHR</sequence>
<dbReference type="PANTHER" id="PTHR31123">
    <property type="entry name" value="ACCUMULATION OF DYADS PROTEIN 2-RELATED"/>
    <property type="match status" value="1"/>
</dbReference>
<evidence type="ECO:0000313" key="8">
    <source>
        <dbReference type="EMBL" id="GAA1581557.1"/>
    </source>
</evidence>
<dbReference type="Proteomes" id="UP001501705">
    <property type="component" value="Unassembled WGS sequence"/>
</dbReference>
<proteinExistence type="inferred from homology"/>
<comment type="similarity">
    <text evidence="2">Belongs to the acetate uptake transporter (AceTr) (TC 2.A.96) family.</text>
</comment>
<evidence type="ECO:0000256" key="6">
    <source>
        <dbReference type="SAM" id="MobiDB-lite"/>
    </source>
</evidence>
<keyword evidence="5 7" id="KW-0472">Membrane</keyword>
<evidence type="ECO:0000256" key="5">
    <source>
        <dbReference type="ARBA" id="ARBA00023136"/>
    </source>
</evidence>
<feature type="transmembrane region" description="Helical" evidence="7">
    <location>
        <begin position="189"/>
        <end position="211"/>
    </location>
</feature>
<comment type="subcellular location">
    <subcellularLocation>
        <location evidence="1">Membrane</location>
        <topology evidence="1">Multi-pass membrane protein</topology>
    </subcellularLocation>
</comment>
<feature type="region of interest" description="Disordered" evidence="6">
    <location>
        <begin position="1"/>
        <end position="26"/>
    </location>
</feature>
<keyword evidence="4 7" id="KW-1133">Transmembrane helix</keyword>
<dbReference type="InterPro" id="IPR051633">
    <property type="entry name" value="AceTr"/>
</dbReference>
<feature type="transmembrane region" description="Helical" evidence="7">
    <location>
        <begin position="154"/>
        <end position="177"/>
    </location>
</feature>
<feature type="transmembrane region" description="Helical" evidence="7">
    <location>
        <begin position="44"/>
        <end position="64"/>
    </location>
</feature>
<evidence type="ECO:0000256" key="3">
    <source>
        <dbReference type="ARBA" id="ARBA00022692"/>
    </source>
</evidence>
<dbReference type="EMBL" id="BAAAPH010000013">
    <property type="protein sequence ID" value="GAA1581557.1"/>
    <property type="molecule type" value="Genomic_DNA"/>
</dbReference>
<evidence type="ECO:0000256" key="1">
    <source>
        <dbReference type="ARBA" id="ARBA00004141"/>
    </source>
</evidence>
<name>A0ABN2DNG2_9ACTN</name>
<gene>
    <name evidence="8" type="primary">satP</name>
    <name evidence="8" type="ORF">GCM10009804_42730</name>
</gene>
<organism evidence="8 9">
    <name type="scientific">Kribbella hippodromi</name>
    <dbReference type="NCBI Taxonomy" id="434347"/>
    <lineage>
        <taxon>Bacteria</taxon>
        <taxon>Bacillati</taxon>
        <taxon>Actinomycetota</taxon>
        <taxon>Actinomycetes</taxon>
        <taxon>Propionibacteriales</taxon>
        <taxon>Kribbellaceae</taxon>
        <taxon>Kribbella</taxon>
    </lineage>
</organism>
<evidence type="ECO:0000256" key="7">
    <source>
        <dbReference type="SAM" id="Phobius"/>
    </source>
</evidence>
<protein>
    <submittedName>
        <fullName evidence="8">Acetate uptake transporter</fullName>
    </submittedName>
</protein>
<dbReference type="PANTHER" id="PTHR31123:SF1">
    <property type="entry name" value="ACCUMULATION OF DYADS PROTEIN 2-RELATED"/>
    <property type="match status" value="1"/>
</dbReference>
<comment type="caution">
    <text evidence="8">The sequence shown here is derived from an EMBL/GenBank/DDBJ whole genome shotgun (WGS) entry which is preliminary data.</text>
</comment>